<feature type="region of interest" description="Disordered" evidence="1">
    <location>
        <begin position="187"/>
        <end position="235"/>
    </location>
</feature>
<evidence type="ECO:0000256" key="1">
    <source>
        <dbReference type="SAM" id="MobiDB-lite"/>
    </source>
</evidence>
<keyword evidence="3" id="KW-1185">Reference proteome</keyword>
<protein>
    <submittedName>
        <fullName evidence="2">Uncharacterized protein</fullName>
    </submittedName>
</protein>
<dbReference type="EMBL" id="SRLO01000258">
    <property type="protein sequence ID" value="TNN64167.1"/>
    <property type="molecule type" value="Genomic_DNA"/>
</dbReference>
<evidence type="ECO:0000313" key="2">
    <source>
        <dbReference type="EMBL" id="TNN64167.1"/>
    </source>
</evidence>
<feature type="compositionally biased region" description="Basic residues" evidence="1">
    <location>
        <begin position="218"/>
        <end position="227"/>
    </location>
</feature>
<dbReference type="PROSITE" id="PS51257">
    <property type="entry name" value="PROKAR_LIPOPROTEIN"/>
    <property type="match status" value="1"/>
</dbReference>
<name>A0A4Z2HE69_9TELE</name>
<organism evidence="2 3">
    <name type="scientific">Liparis tanakae</name>
    <name type="common">Tanaka's snailfish</name>
    <dbReference type="NCBI Taxonomy" id="230148"/>
    <lineage>
        <taxon>Eukaryota</taxon>
        <taxon>Metazoa</taxon>
        <taxon>Chordata</taxon>
        <taxon>Craniata</taxon>
        <taxon>Vertebrata</taxon>
        <taxon>Euteleostomi</taxon>
        <taxon>Actinopterygii</taxon>
        <taxon>Neopterygii</taxon>
        <taxon>Teleostei</taxon>
        <taxon>Neoteleostei</taxon>
        <taxon>Acanthomorphata</taxon>
        <taxon>Eupercaria</taxon>
        <taxon>Perciformes</taxon>
        <taxon>Cottioidei</taxon>
        <taxon>Cottales</taxon>
        <taxon>Liparidae</taxon>
        <taxon>Liparis</taxon>
    </lineage>
</organism>
<feature type="compositionally biased region" description="Gly residues" evidence="1">
    <location>
        <begin position="103"/>
        <end position="115"/>
    </location>
</feature>
<proteinExistence type="predicted"/>
<comment type="caution">
    <text evidence="2">The sequence shown here is derived from an EMBL/GenBank/DDBJ whole genome shotgun (WGS) entry which is preliminary data.</text>
</comment>
<dbReference type="Proteomes" id="UP000314294">
    <property type="component" value="Unassembled WGS sequence"/>
</dbReference>
<reference evidence="2 3" key="1">
    <citation type="submission" date="2019-03" db="EMBL/GenBank/DDBJ databases">
        <title>First draft genome of Liparis tanakae, snailfish: a comprehensive survey of snailfish specific genes.</title>
        <authorList>
            <person name="Kim W."/>
            <person name="Song I."/>
            <person name="Jeong J.-H."/>
            <person name="Kim D."/>
            <person name="Kim S."/>
            <person name="Ryu S."/>
            <person name="Song J.Y."/>
            <person name="Lee S.K."/>
        </authorList>
    </citation>
    <scope>NUCLEOTIDE SEQUENCE [LARGE SCALE GENOMIC DNA]</scope>
    <source>
        <tissue evidence="2">Muscle</tissue>
    </source>
</reference>
<dbReference type="OrthoDB" id="10665942at2759"/>
<dbReference type="AlphaFoldDB" id="A0A4Z2HE69"/>
<sequence>MAPRDVGHLLPLGVLQSCQFMLVLIHLPAHLLPQLLFQSSNNIEKPPVLLHPHPHLRHPPPVRRLGLQTHDLRRQPVDLLLRPDHVAEVHFVAVETLVGFQGPGHVGGDGRGGGGRGRRGDRQRGRTGGGGLSRVMQVLDFLLQPTLSGFQLGMERPQPVVLQQRERREGVTSMSLVKFEICPVKEDRLPPTWPRDWPRPEPIPPSQDDISRGTPKQTKTKQGRRGLKGGGGELA</sequence>
<gene>
    <name evidence="2" type="ORF">EYF80_025665</name>
</gene>
<evidence type="ECO:0000313" key="3">
    <source>
        <dbReference type="Proteomes" id="UP000314294"/>
    </source>
</evidence>
<feature type="region of interest" description="Disordered" evidence="1">
    <location>
        <begin position="103"/>
        <end position="131"/>
    </location>
</feature>
<accession>A0A4Z2HE69</accession>